<dbReference type="KEGG" id="tng:GSTEN00007690G001"/>
<dbReference type="AlphaFoldDB" id="Q4T3Q2"/>
<protein>
    <submittedName>
        <fullName evidence="1">(spotted green pufferfish) hypothetical protein</fullName>
    </submittedName>
</protein>
<evidence type="ECO:0000313" key="1">
    <source>
        <dbReference type="EMBL" id="CAF92480.1"/>
    </source>
</evidence>
<sequence>MRQIAEEGELVTKEKVISRVCRQMQIPSLEAGGIYPGMTSALKDLQYKIREVNMFIECAESVSSICTLYEMGCSLAGLKGKKHYEELNLGPLCKLPRIHRIFKIDSNTKDDDIQQIETVDILKVSHVFIHFIRHSQNHKRENHSI</sequence>
<comment type="caution">
    <text evidence="1">The sequence shown here is derived from an EMBL/GenBank/DDBJ whole genome shotgun (WGS) entry which is preliminary data.</text>
</comment>
<name>Q4T3Q2_TETNG</name>
<organism evidence="1">
    <name type="scientific">Tetraodon nigroviridis</name>
    <name type="common">Spotted green pufferfish</name>
    <name type="synonym">Chelonodon nigroviridis</name>
    <dbReference type="NCBI Taxonomy" id="99883"/>
    <lineage>
        <taxon>Eukaryota</taxon>
        <taxon>Metazoa</taxon>
        <taxon>Chordata</taxon>
        <taxon>Craniata</taxon>
        <taxon>Vertebrata</taxon>
        <taxon>Euteleostomi</taxon>
        <taxon>Actinopterygii</taxon>
        <taxon>Neopterygii</taxon>
        <taxon>Teleostei</taxon>
        <taxon>Neoteleostei</taxon>
        <taxon>Acanthomorphata</taxon>
        <taxon>Eupercaria</taxon>
        <taxon>Tetraodontiformes</taxon>
        <taxon>Tetradontoidea</taxon>
        <taxon>Tetraodontidae</taxon>
        <taxon>Tetraodon</taxon>
    </lineage>
</organism>
<reference evidence="1" key="2">
    <citation type="submission" date="2004-02" db="EMBL/GenBank/DDBJ databases">
        <authorList>
            <consortium name="Genoscope"/>
            <consortium name="Whitehead Institute Centre for Genome Research"/>
        </authorList>
    </citation>
    <scope>NUCLEOTIDE SEQUENCE</scope>
</reference>
<dbReference type="EMBL" id="CAAE01009951">
    <property type="protein sequence ID" value="CAF92480.1"/>
    <property type="molecule type" value="Genomic_DNA"/>
</dbReference>
<accession>Q4T3Q2</accession>
<reference evidence="1" key="1">
    <citation type="journal article" date="2004" name="Nature">
        <title>Genome duplication in the teleost fish Tetraodon nigroviridis reveals the early vertebrate proto-karyotype.</title>
        <authorList>
            <person name="Jaillon O."/>
            <person name="Aury J.-M."/>
            <person name="Brunet F."/>
            <person name="Petit J.-L."/>
            <person name="Stange-Thomann N."/>
            <person name="Mauceli E."/>
            <person name="Bouneau L."/>
            <person name="Fischer C."/>
            <person name="Ozouf-Costaz C."/>
            <person name="Bernot A."/>
            <person name="Nicaud S."/>
            <person name="Jaffe D."/>
            <person name="Fisher S."/>
            <person name="Lutfalla G."/>
            <person name="Dossat C."/>
            <person name="Segurens B."/>
            <person name="Dasilva C."/>
            <person name="Salanoubat M."/>
            <person name="Levy M."/>
            <person name="Boudet N."/>
            <person name="Castellano S."/>
            <person name="Anthouard V."/>
            <person name="Jubin C."/>
            <person name="Castelli V."/>
            <person name="Katinka M."/>
            <person name="Vacherie B."/>
            <person name="Biemont C."/>
            <person name="Skalli Z."/>
            <person name="Cattolico L."/>
            <person name="Poulain J."/>
            <person name="De Berardinis V."/>
            <person name="Cruaud C."/>
            <person name="Duprat S."/>
            <person name="Brottier P."/>
            <person name="Coutanceau J.-P."/>
            <person name="Gouzy J."/>
            <person name="Parra G."/>
            <person name="Lardier G."/>
            <person name="Chapple C."/>
            <person name="McKernan K.J."/>
            <person name="McEwan P."/>
            <person name="Bosak S."/>
            <person name="Kellis M."/>
            <person name="Volff J.-N."/>
            <person name="Guigo R."/>
            <person name="Zody M.C."/>
            <person name="Mesirov J."/>
            <person name="Lindblad-Toh K."/>
            <person name="Birren B."/>
            <person name="Nusbaum C."/>
            <person name="Kahn D."/>
            <person name="Robinson-Rechavi M."/>
            <person name="Laudet V."/>
            <person name="Schachter V."/>
            <person name="Quetier F."/>
            <person name="Saurin W."/>
            <person name="Scarpelli C."/>
            <person name="Wincker P."/>
            <person name="Lander E.S."/>
            <person name="Weissenbach J."/>
            <person name="Roest Crollius H."/>
        </authorList>
    </citation>
    <scope>NUCLEOTIDE SEQUENCE [LARGE SCALE GENOMIC DNA]</scope>
</reference>
<gene>
    <name evidence="1" type="ORF">GSTENG00007690001</name>
</gene>
<dbReference type="OrthoDB" id="8956814at2759"/>
<proteinExistence type="predicted"/>